<accession>A0A6B2M1R1</accession>
<keyword evidence="10" id="KW-0739">Sodium transport</keyword>
<dbReference type="Gene3D" id="1.20.1730.10">
    <property type="entry name" value="Sodium/glucose cotransporter"/>
    <property type="match status" value="1"/>
</dbReference>
<gene>
    <name evidence="13" type="ORF">G0Q06_04615</name>
</gene>
<evidence type="ECO:0000313" key="14">
    <source>
        <dbReference type="Proteomes" id="UP000478417"/>
    </source>
</evidence>
<dbReference type="AlphaFoldDB" id="A0A6B2M1R1"/>
<dbReference type="GO" id="GO:0015293">
    <property type="term" value="F:symporter activity"/>
    <property type="evidence" value="ECO:0007669"/>
    <property type="project" value="TreeGrafter"/>
</dbReference>
<dbReference type="PANTHER" id="PTHR42985">
    <property type="entry name" value="SODIUM-COUPLED MONOCARBOXYLATE TRANSPORTER"/>
    <property type="match status" value="1"/>
</dbReference>
<keyword evidence="6 11" id="KW-1133">Transmembrane helix</keyword>
<keyword evidence="4" id="KW-1003">Cell membrane</keyword>
<keyword evidence="9 11" id="KW-0472">Membrane</keyword>
<evidence type="ECO:0000256" key="1">
    <source>
        <dbReference type="ARBA" id="ARBA00004651"/>
    </source>
</evidence>
<comment type="similarity">
    <text evidence="2">Belongs to the sodium:solute symporter (SSF) (TC 2.A.21) family.</text>
</comment>
<evidence type="ECO:0000256" key="2">
    <source>
        <dbReference type="ARBA" id="ARBA00006434"/>
    </source>
</evidence>
<dbReference type="GO" id="GO:0006814">
    <property type="term" value="P:sodium ion transport"/>
    <property type="evidence" value="ECO:0007669"/>
    <property type="project" value="UniProtKB-KW"/>
</dbReference>
<feature type="transmembrane region" description="Helical" evidence="11">
    <location>
        <begin position="396"/>
        <end position="419"/>
    </location>
</feature>
<protein>
    <submittedName>
        <fullName evidence="13">Sodium:solute symporter</fullName>
    </submittedName>
</protein>
<dbReference type="SUPFAM" id="SSF117281">
    <property type="entry name" value="Kelch motif"/>
    <property type="match status" value="1"/>
</dbReference>
<dbReference type="InterPro" id="IPR015915">
    <property type="entry name" value="Kelch-typ_b-propeller"/>
</dbReference>
<feature type="transmembrane region" description="Helical" evidence="11">
    <location>
        <begin position="776"/>
        <end position="796"/>
    </location>
</feature>
<feature type="chain" id="PRO_5025520455" evidence="12">
    <location>
        <begin position="21"/>
        <end position="813"/>
    </location>
</feature>
<comment type="subcellular location">
    <subcellularLocation>
        <location evidence="1">Cell membrane</location>
        <topology evidence="1">Multi-pass membrane protein</topology>
    </subcellularLocation>
</comment>
<evidence type="ECO:0000256" key="12">
    <source>
        <dbReference type="SAM" id="SignalP"/>
    </source>
</evidence>
<organism evidence="13 14">
    <name type="scientific">Oceanipulchritudo coccoides</name>
    <dbReference type="NCBI Taxonomy" id="2706888"/>
    <lineage>
        <taxon>Bacteria</taxon>
        <taxon>Pseudomonadati</taxon>
        <taxon>Verrucomicrobiota</taxon>
        <taxon>Opitutia</taxon>
        <taxon>Puniceicoccales</taxon>
        <taxon>Oceanipulchritudinaceae</taxon>
        <taxon>Oceanipulchritudo</taxon>
    </lineage>
</organism>
<dbReference type="InterPro" id="IPR001734">
    <property type="entry name" value="Na/solute_symporter"/>
</dbReference>
<evidence type="ECO:0000256" key="7">
    <source>
        <dbReference type="ARBA" id="ARBA00023053"/>
    </source>
</evidence>
<dbReference type="PROSITE" id="PS50283">
    <property type="entry name" value="NA_SOLUT_SYMP_3"/>
    <property type="match status" value="1"/>
</dbReference>
<feature type="transmembrane region" description="Helical" evidence="11">
    <location>
        <begin position="590"/>
        <end position="616"/>
    </location>
</feature>
<dbReference type="RefSeq" id="WP_163962914.1">
    <property type="nucleotide sequence ID" value="NZ_JAAGNX010000001.1"/>
</dbReference>
<dbReference type="GO" id="GO:0005886">
    <property type="term" value="C:plasma membrane"/>
    <property type="evidence" value="ECO:0007669"/>
    <property type="project" value="UniProtKB-SubCell"/>
</dbReference>
<keyword evidence="12" id="KW-0732">Signal</keyword>
<sequence length="813" mass="89097">MKYKLIFLFVLSLGQGLCHAELKDAFNWSSAQIPDAVVKTGQVGAYTNETLLLAGGFENDGNPSASIYALVSETPGQYKLVSESETDHPIGLCKSTYREDGLYLAGLAGEVSRTVFRITYTEGTIGWEELTAFPKPVAVIGMDFIESLLCVFGMDPETGLNVLYTLDIDSPGLGWVTEEDFQWPVVNDAVVKSNYGMLHIFGASRTGDNSLGRTCYGWRKLPVDGTVQKGWIKLASLPDDFKAATTFTTGQSHIGFFGVGFGDTLSKRTSLLIYHTVTDTWVEADQYPESISAVTAVRIDNSCLFTGNGQSKVPLVGFAPTVSKLKFIDYVVMAIYFLLLAAIGYHFARRQKSSRTFAIGGGKVAWWAAAISMFATGASAISFMAIPSLVFRTNLIWLFPIVVFVPFYFVQAYLLFPLLRKLDIISTYEYLERRFHPSLRLLASLQCIAFQTFGRISVVILLPALAISATTGLDVFVSVLLMGLITTLYTTFGGFEAVVWTDVLQGLLMIGGIGLMIWFGISGMPGGISEFVQVGQQYNKFDFYIGGWNITLALGIFLVIRQLAESFAATADQPMIQRVFSTPLTKVRKFAAMFAFFAILIAVFVQFMGLSMFGFFHANPEKLDPFMTNDQIVPLFVTQTLPAGISGLIIAALFAASMSTLSSSVNSVSTLLSEDFYCKIKKNVTDREKLVVLKISSLVIGLFGTGTALFMASLNIKSMFQLWIEISALIGGGFVGMYFLGMFTNRANSPGAVVGAISSIFALIWIKNYTDVHWSLYQALAIVSCVVVGYLFSLFLPHKERDLTGLTVFKPAK</sequence>
<dbReference type="NCBIfam" id="TIGR00813">
    <property type="entry name" value="sss"/>
    <property type="match status" value="1"/>
</dbReference>
<evidence type="ECO:0000256" key="4">
    <source>
        <dbReference type="ARBA" id="ARBA00022475"/>
    </source>
</evidence>
<keyword evidence="5 11" id="KW-0812">Transmembrane</keyword>
<name>A0A6B2M1R1_9BACT</name>
<dbReference type="CDD" id="cd11495">
    <property type="entry name" value="SLC5sbd_NIS-like_u3"/>
    <property type="match status" value="1"/>
</dbReference>
<keyword evidence="14" id="KW-1185">Reference proteome</keyword>
<dbReference type="PANTHER" id="PTHR42985:SF40">
    <property type="entry name" value="LD47995P-RELATED"/>
    <property type="match status" value="1"/>
</dbReference>
<dbReference type="InterPro" id="IPR051163">
    <property type="entry name" value="Sodium:Solute_Symporter_SSF"/>
</dbReference>
<dbReference type="EMBL" id="JAAGNX010000001">
    <property type="protein sequence ID" value="NDV61725.1"/>
    <property type="molecule type" value="Genomic_DNA"/>
</dbReference>
<keyword evidence="8" id="KW-0406">Ion transport</keyword>
<feature type="transmembrane region" description="Helical" evidence="11">
    <location>
        <begin position="499"/>
        <end position="521"/>
    </location>
</feature>
<feature type="transmembrane region" description="Helical" evidence="11">
    <location>
        <begin position="439"/>
        <end position="467"/>
    </location>
</feature>
<comment type="caution">
    <text evidence="13">The sequence shown here is derived from an EMBL/GenBank/DDBJ whole genome shotgun (WGS) entry which is preliminary data.</text>
</comment>
<evidence type="ECO:0000256" key="11">
    <source>
        <dbReference type="SAM" id="Phobius"/>
    </source>
</evidence>
<proteinExistence type="inferred from homology"/>
<evidence type="ECO:0000256" key="9">
    <source>
        <dbReference type="ARBA" id="ARBA00023136"/>
    </source>
</evidence>
<feature type="transmembrane region" description="Helical" evidence="11">
    <location>
        <begin position="752"/>
        <end position="770"/>
    </location>
</feature>
<keyword evidence="3" id="KW-0813">Transport</keyword>
<dbReference type="Proteomes" id="UP000478417">
    <property type="component" value="Unassembled WGS sequence"/>
</dbReference>
<evidence type="ECO:0000256" key="5">
    <source>
        <dbReference type="ARBA" id="ARBA00022692"/>
    </source>
</evidence>
<evidence type="ECO:0000256" key="10">
    <source>
        <dbReference type="ARBA" id="ARBA00023201"/>
    </source>
</evidence>
<reference evidence="13 14" key="1">
    <citation type="submission" date="2020-02" db="EMBL/GenBank/DDBJ databases">
        <title>Albibacoteraceae fam. nov., the first described family within the subdivision 4 Verrucomicrobia.</title>
        <authorList>
            <person name="Xi F."/>
        </authorList>
    </citation>
    <scope>NUCLEOTIDE SEQUENCE [LARGE SCALE GENOMIC DNA]</scope>
    <source>
        <strain evidence="13 14">CK1056</strain>
    </source>
</reference>
<evidence type="ECO:0000256" key="8">
    <source>
        <dbReference type="ARBA" id="ARBA00023065"/>
    </source>
</evidence>
<dbReference type="Gene3D" id="2.120.10.80">
    <property type="entry name" value="Kelch-type beta propeller"/>
    <property type="match status" value="1"/>
</dbReference>
<feature type="transmembrane region" description="Helical" evidence="11">
    <location>
        <begin position="691"/>
        <end position="714"/>
    </location>
</feature>
<dbReference type="InterPro" id="IPR038377">
    <property type="entry name" value="Na/Glc_symporter_sf"/>
</dbReference>
<keyword evidence="7" id="KW-0915">Sodium</keyword>
<evidence type="ECO:0000256" key="3">
    <source>
        <dbReference type="ARBA" id="ARBA00022448"/>
    </source>
</evidence>
<evidence type="ECO:0000313" key="13">
    <source>
        <dbReference type="EMBL" id="NDV61725.1"/>
    </source>
</evidence>
<feature type="transmembrane region" description="Helical" evidence="11">
    <location>
        <begin position="473"/>
        <end position="492"/>
    </location>
</feature>
<dbReference type="Pfam" id="PF00474">
    <property type="entry name" value="SSF"/>
    <property type="match status" value="1"/>
</dbReference>
<feature type="signal peptide" evidence="12">
    <location>
        <begin position="1"/>
        <end position="20"/>
    </location>
</feature>
<feature type="transmembrane region" description="Helical" evidence="11">
    <location>
        <begin position="327"/>
        <end position="348"/>
    </location>
</feature>
<feature type="transmembrane region" description="Helical" evidence="11">
    <location>
        <begin position="636"/>
        <end position="656"/>
    </location>
</feature>
<feature type="transmembrane region" description="Helical" evidence="11">
    <location>
        <begin position="364"/>
        <end position="390"/>
    </location>
</feature>
<evidence type="ECO:0000256" key="6">
    <source>
        <dbReference type="ARBA" id="ARBA00022989"/>
    </source>
</evidence>
<feature type="transmembrane region" description="Helical" evidence="11">
    <location>
        <begin position="541"/>
        <end position="560"/>
    </location>
</feature>
<feature type="transmembrane region" description="Helical" evidence="11">
    <location>
        <begin position="720"/>
        <end position="740"/>
    </location>
</feature>